<evidence type="ECO:0000256" key="1">
    <source>
        <dbReference type="SAM" id="MobiDB-lite"/>
    </source>
</evidence>
<organism evidence="3 4">
    <name type="scientific">Pseudooceanicola nitratireducens</name>
    <dbReference type="NCBI Taxonomy" id="517719"/>
    <lineage>
        <taxon>Bacteria</taxon>
        <taxon>Pseudomonadati</taxon>
        <taxon>Pseudomonadota</taxon>
        <taxon>Alphaproteobacteria</taxon>
        <taxon>Rhodobacterales</taxon>
        <taxon>Paracoccaceae</taxon>
        <taxon>Pseudooceanicola</taxon>
    </lineage>
</organism>
<dbReference type="Proteomes" id="UP000231644">
    <property type="component" value="Unassembled WGS sequence"/>
</dbReference>
<feature type="region of interest" description="Disordered" evidence="1">
    <location>
        <begin position="1"/>
        <end position="33"/>
    </location>
</feature>
<dbReference type="EMBL" id="FOLX01000001">
    <property type="protein sequence ID" value="SFD01899.1"/>
    <property type="molecule type" value="Genomic_DNA"/>
</dbReference>
<protein>
    <submittedName>
        <fullName evidence="3">Thioredoxin</fullName>
    </submittedName>
</protein>
<name>A0A1I1NWB8_9RHOB</name>
<dbReference type="SUPFAM" id="SSF52833">
    <property type="entry name" value="Thioredoxin-like"/>
    <property type="match status" value="1"/>
</dbReference>
<dbReference type="STRING" id="517719.SAMN05421762_3188"/>
<dbReference type="InterPro" id="IPR036249">
    <property type="entry name" value="Thioredoxin-like_sf"/>
</dbReference>
<accession>A0A1I1NWB8</accession>
<sequence length="174" mass="18762">MTHRFPPRRANPTLGQPASKTQPHRNTVIAQPSPGLTRRGFVALGAAGLLVPALASGAKSAPLDYTPGLVQDHLAAGETVFLDFKASWCTTCAAQERVLDKLKAENPSYEQVITFVNVDWDTYGKAKFTQDLKIPRRSTLVVLKGDAEIGRLVAETREAQIKQLLDAALNAASA</sequence>
<dbReference type="PROSITE" id="PS51352">
    <property type="entry name" value="THIOREDOXIN_2"/>
    <property type="match status" value="1"/>
</dbReference>
<dbReference type="PROSITE" id="PS51318">
    <property type="entry name" value="TAT"/>
    <property type="match status" value="1"/>
</dbReference>
<dbReference type="CDD" id="cd02947">
    <property type="entry name" value="TRX_family"/>
    <property type="match status" value="1"/>
</dbReference>
<dbReference type="InterPro" id="IPR006311">
    <property type="entry name" value="TAT_signal"/>
</dbReference>
<dbReference type="Pfam" id="PF00085">
    <property type="entry name" value="Thioredoxin"/>
    <property type="match status" value="1"/>
</dbReference>
<dbReference type="RefSeq" id="WP_322788127.1">
    <property type="nucleotide sequence ID" value="NZ_BAABWI010000002.1"/>
</dbReference>
<evidence type="ECO:0000313" key="3">
    <source>
        <dbReference type="EMBL" id="SFD01899.1"/>
    </source>
</evidence>
<dbReference type="AlphaFoldDB" id="A0A1I1NWB8"/>
<evidence type="ECO:0000313" key="4">
    <source>
        <dbReference type="Proteomes" id="UP000231644"/>
    </source>
</evidence>
<proteinExistence type="predicted"/>
<feature type="compositionally biased region" description="Polar residues" evidence="1">
    <location>
        <begin position="13"/>
        <end position="30"/>
    </location>
</feature>
<dbReference type="Gene3D" id="3.40.30.10">
    <property type="entry name" value="Glutaredoxin"/>
    <property type="match status" value="1"/>
</dbReference>
<feature type="domain" description="Thioredoxin" evidence="2">
    <location>
        <begin position="52"/>
        <end position="174"/>
    </location>
</feature>
<dbReference type="InterPro" id="IPR013766">
    <property type="entry name" value="Thioredoxin_domain"/>
</dbReference>
<gene>
    <name evidence="3" type="ORF">SAMN05421762_3188</name>
</gene>
<keyword evidence="4" id="KW-1185">Reference proteome</keyword>
<evidence type="ECO:0000259" key="2">
    <source>
        <dbReference type="PROSITE" id="PS51352"/>
    </source>
</evidence>
<reference evidence="3 4" key="1">
    <citation type="submission" date="2016-10" db="EMBL/GenBank/DDBJ databases">
        <authorList>
            <person name="de Groot N.N."/>
        </authorList>
    </citation>
    <scope>NUCLEOTIDE SEQUENCE [LARGE SCALE GENOMIC DNA]</scope>
    <source>
        <strain evidence="3 4">DSM 29619</strain>
    </source>
</reference>